<dbReference type="CDD" id="cd07377">
    <property type="entry name" value="WHTH_GntR"/>
    <property type="match status" value="1"/>
</dbReference>
<evidence type="ECO:0000256" key="1">
    <source>
        <dbReference type="ARBA" id="ARBA00023015"/>
    </source>
</evidence>
<keyword evidence="6" id="KW-1185">Reference proteome</keyword>
<proteinExistence type="predicted"/>
<evidence type="ECO:0000259" key="4">
    <source>
        <dbReference type="PROSITE" id="PS50949"/>
    </source>
</evidence>
<dbReference type="PANTHER" id="PTHR43537:SF6">
    <property type="entry name" value="HTH-TYPE TRANSCRIPTIONAL REPRESSOR RSPR"/>
    <property type="match status" value="1"/>
</dbReference>
<dbReference type="InterPro" id="IPR036388">
    <property type="entry name" value="WH-like_DNA-bd_sf"/>
</dbReference>
<dbReference type="Pfam" id="PF00392">
    <property type="entry name" value="GntR"/>
    <property type="match status" value="1"/>
</dbReference>
<keyword evidence="3" id="KW-0804">Transcription</keyword>
<dbReference type="PROSITE" id="PS50949">
    <property type="entry name" value="HTH_GNTR"/>
    <property type="match status" value="1"/>
</dbReference>
<dbReference type="InterPro" id="IPR036390">
    <property type="entry name" value="WH_DNA-bd_sf"/>
</dbReference>
<comment type="caution">
    <text evidence="5">The sequence shown here is derived from an EMBL/GenBank/DDBJ whole genome shotgun (WGS) entry which is preliminary data.</text>
</comment>
<evidence type="ECO:0000256" key="2">
    <source>
        <dbReference type="ARBA" id="ARBA00023125"/>
    </source>
</evidence>
<dbReference type="SMART" id="SM00895">
    <property type="entry name" value="FCD"/>
    <property type="match status" value="1"/>
</dbReference>
<dbReference type="RefSeq" id="WP_335960583.1">
    <property type="nucleotide sequence ID" value="NZ_JAXBLX010000011.1"/>
</dbReference>
<evidence type="ECO:0000256" key="3">
    <source>
        <dbReference type="ARBA" id="ARBA00023163"/>
    </source>
</evidence>
<evidence type="ECO:0000313" key="6">
    <source>
        <dbReference type="Proteomes" id="UP001589838"/>
    </source>
</evidence>
<name>A0ABV6KFH9_9BACI</name>
<accession>A0ABV6KFH9</accession>
<dbReference type="Proteomes" id="UP001589838">
    <property type="component" value="Unassembled WGS sequence"/>
</dbReference>
<dbReference type="Gene3D" id="1.20.120.530">
    <property type="entry name" value="GntR ligand-binding domain-like"/>
    <property type="match status" value="1"/>
</dbReference>
<dbReference type="SUPFAM" id="SSF46785">
    <property type="entry name" value="Winged helix' DNA-binding domain"/>
    <property type="match status" value="1"/>
</dbReference>
<dbReference type="Gene3D" id="1.10.10.10">
    <property type="entry name" value="Winged helix-like DNA-binding domain superfamily/Winged helix DNA-binding domain"/>
    <property type="match status" value="1"/>
</dbReference>
<dbReference type="EMBL" id="JBHLUX010000039">
    <property type="protein sequence ID" value="MFC0472068.1"/>
    <property type="molecule type" value="Genomic_DNA"/>
</dbReference>
<feature type="domain" description="HTH gntR-type" evidence="4">
    <location>
        <begin position="12"/>
        <end position="79"/>
    </location>
</feature>
<reference evidence="5 6" key="1">
    <citation type="submission" date="2024-09" db="EMBL/GenBank/DDBJ databases">
        <authorList>
            <person name="Sun Q."/>
            <person name="Mori K."/>
        </authorList>
    </citation>
    <scope>NUCLEOTIDE SEQUENCE [LARGE SCALE GENOMIC DNA]</scope>
    <source>
        <strain evidence="5 6">NCAIM B.02610</strain>
    </source>
</reference>
<sequence length="227" mass="26620">MKLEFGERNSFSSTRDYVYHVLRENIISLKLEPGINISEKDISEKLQVSRTPVREAFVKLVQDELLEVFPQRGSFVALIDLDHVEEARFIREHLEIAAIGLACEVFSPKHMQKLEYNLHIQKRCVEVGDYKKFFELDEEFHETISEGCGRKRIWTVIQQMNVHLNRVRMLSLAENHNWKILLTQHEDMIAAIKEQDSIKAKTVIRDHLTLVNNDQGELKVAFPKYFK</sequence>
<keyword evidence="1" id="KW-0805">Transcription regulation</keyword>
<dbReference type="InterPro" id="IPR008920">
    <property type="entry name" value="TF_FadR/GntR_C"/>
</dbReference>
<dbReference type="SUPFAM" id="SSF48008">
    <property type="entry name" value="GntR ligand-binding domain-like"/>
    <property type="match status" value="1"/>
</dbReference>
<evidence type="ECO:0000313" key="5">
    <source>
        <dbReference type="EMBL" id="MFC0472068.1"/>
    </source>
</evidence>
<dbReference type="InterPro" id="IPR000524">
    <property type="entry name" value="Tscrpt_reg_HTH_GntR"/>
</dbReference>
<dbReference type="InterPro" id="IPR011711">
    <property type="entry name" value="GntR_C"/>
</dbReference>
<dbReference type="Pfam" id="PF07729">
    <property type="entry name" value="FCD"/>
    <property type="match status" value="1"/>
</dbReference>
<organism evidence="5 6">
    <name type="scientific">Halalkalibacter kiskunsagensis</name>
    <dbReference type="NCBI Taxonomy" id="1548599"/>
    <lineage>
        <taxon>Bacteria</taxon>
        <taxon>Bacillati</taxon>
        <taxon>Bacillota</taxon>
        <taxon>Bacilli</taxon>
        <taxon>Bacillales</taxon>
        <taxon>Bacillaceae</taxon>
        <taxon>Halalkalibacter</taxon>
    </lineage>
</organism>
<dbReference type="PANTHER" id="PTHR43537">
    <property type="entry name" value="TRANSCRIPTIONAL REGULATOR, GNTR FAMILY"/>
    <property type="match status" value="1"/>
</dbReference>
<protein>
    <submittedName>
        <fullName evidence="5">GntR family transcriptional regulator</fullName>
    </submittedName>
</protein>
<keyword evidence="2" id="KW-0238">DNA-binding</keyword>
<gene>
    <name evidence="5" type="ORF">ACFFHM_16570</name>
</gene>
<dbReference type="SMART" id="SM00345">
    <property type="entry name" value="HTH_GNTR"/>
    <property type="match status" value="1"/>
</dbReference>